<keyword evidence="3" id="KW-1185">Reference proteome</keyword>
<comment type="caution">
    <text evidence="2">The sequence shown here is derived from an EMBL/GenBank/DDBJ whole genome shotgun (WGS) entry which is preliminary data.</text>
</comment>
<evidence type="ECO:0000313" key="2">
    <source>
        <dbReference type="EMBL" id="CAE7609015.1"/>
    </source>
</evidence>
<dbReference type="EMBL" id="CAJNIZ010040913">
    <property type="protein sequence ID" value="CAE7609015.1"/>
    <property type="molecule type" value="Genomic_DNA"/>
</dbReference>
<reference evidence="2" key="1">
    <citation type="submission" date="2021-02" db="EMBL/GenBank/DDBJ databases">
        <authorList>
            <person name="Dougan E. K."/>
            <person name="Rhodes N."/>
            <person name="Thang M."/>
            <person name="Chan C."/>
        </authorList>
    </citation>
    <scope>NUCLEOTIDE SEQUENCE</scope>
</reference>
<protein>
    <submittedName>
        <fullName evidence="2">DNMT3A protein</fullName>
    </submittedName>
</protein>
<feature type="transmembrane region" description="Helical" evidence="1">
    <location>
        <begin position="293"/>
        <end position="314"/>
    </location>
</feature>
<feature type="transmembrane region" description="Helical" evidence="1">
    <location>
        <begin position="174"/>
        <end position="192"/>
    </location>
</feature>
<dbReference type="Proteomes" id="UP000649617">
    <property type="component" value="Unassembled WGS sequence"/>
</dbReference>
<organism evidence="2 3">
    <name type="scientific">Symbiodinium pilosum</name>
    <name type="common">Dinoflagellate</name>
    <dbReference type="NCBI Taxonomy" id="2952"/>
    <lineage>
        <taxon>Eukaryota</taxon>
        <taxon>Sar</taxon>
        <taxon>Alveolata</taxon>
        <taxon>Dinophyceae</taxon>
        <taxon>Suessiales</taxon>
        <taxon>Symbiodiniaceae</taxon>
        <taxon>Symbiodinium</taxon>
    </lineage>
</organism>
<feature type="transmembrane region" description="Helical" evidence="1">
    <location>
        <begin position="146"/>
        <end position="168"/>
    </location>
</feature>
<name>A0A812VAV7_SYMPI</name>
<dbReference type="OrthoDB" id="424260at2759"/>
<feature type="transmembrane region" description="Helical" evidence="1">
    <location>
        <begin position="19"/>
        <end position="37"/>
    </location>
</feature>
<keyword evidence="1" id="KW-0472">Membrane</keyword>
<gene>
    <name evidence="2" type="primary">DNMT3A</name>
    <name evidence="2" type="ORF">SPIL2461_LOCUS16077</name>
</gene>
<proteinExistence type="predicted"/>
<evidence type="ECO:0000313" key="3">
    <source>
        <dbReference type="Proteomes" id="UP000649617"/>
    </source>
</evidence>
<feature type="transmembrane region" description="Helical" evidence="1">
    <location>
        <begin position="58"/>
        <end position="79"/>
    </location>
</feature>
<feature type="transmembrane region" description="Helical" evidence="1">
    <location>
        <begin position="115"/>
        <end position="134"/>
    </location>
</feature>
<evidence type="ECO:0000256" key="1">
    <source>
        <dbReference type="SAM" id="Phobius"/>
    </source>
</evidence>
<keyword evidence="1" id="KW-0812">Transmembrane</keyword>
<dbReference type="AlphaFoldDB" id="A0A812VAV7"/>
<keyword evidence="1" id="KW-1133">Transmembrane helix</keyword>
<sequence>MDASYGIFLGGFHIDAQTFEAMFCMVVVMVMLRLELFRRAVNGRPGETAPSPDKYKKLLRECAPEAIGTLACILLVVALRSRGDTIGESMDERSREAWEAIKAQWPVLMTADTLLALQVMLRLIVVLSAVLRSGSGQVSPLFDECAMLWFGGAAARSVVLMHSKAYWLEGPVGGVIPTLLEVLLAPLLFILGKRALRRSTVTMLTVVALVAVFAQRNNIQLADEPEANVLFTAAHCFELLSAVLYLARTLLSDSDSQDLEFSLTFTHLVMVVQQSLAVYFWLQAFEPDTVSGIGFGITAIQFSCLGQLCAYLAAASLHIATWFVDDAHQPLHASL</sequence>
<accession>A0A812VAV7</accession>